<organism evidence="2 3">
    <name type="scientific">Portunus trituberculatus</name>
    <name type="common">Swimming crab</name>
    <name type="synonym">Neptunus trituberculatus</name>
    <dbReference type="NCBI Taxonomy" id="210409"/>
    <lineage>
        <taxon>Eukaryota</taxon>
        <taxon>Metazoa</taxon>
        <taxon>Ecdysozoa</taxon>
        <taxon>Arthropoda</taxon>
        <taxon>Crustacea</taxon>
        <taxon>Multicrustacea</taxon>
        <taxon>Malacostraca</taxon>
        <taxon>Eumalacostraca</taxon>
        <taxon>Eucarida</taxon>
        <taxon>Decapoda</taxon>
        <taxon>Pleocyemata</taxon>
        <taxon>Brachyura</taxon>
        <taxon>Eubrachyura</taxon>
        <taxon>Portunoidea</taxon>
        <taxon>Portunidae</taxon>
        <taxon>Portuninae</taxon>
        <taxon>Portunus</taxon>
    </lineage>
</organism>
<comment type="caution">
    <text evidence="2">The sequence shown here is derived from an EMBL/GenBank/DDBJ whole genome shotgun (WGS) entry which is preliminary data.</text>
</comment>
<gene>
    <name evidence="2" type="ORF">E2C01_017979</name>
</gene>
<protein>
    <submittedName>
        <fullName evidence="2">Uncharacterized protein</fullName>
    </submittedName>
</protein>
<reference evidence="2 3" key="1">
    <citation type="submission" date="2019-05" db="EMBL/GenBank/DDBJ databases">
        <title>Another draft genome of Portunus trituberculatus and its Hox gene families provides insights of decapod evolution.</title>
        <authorList>
            <person name="Jeong J.-H."/>
            <person name="Song I."/>
            <person name="Kim S."/>
            <person name="Choi T."/>
            <person name="Kim D."/>
            <person name="Ryu S."/>
            <person name="Kim W."/>
        </authorList>
    </citation>
    <scope>NUCLEOTIDE SEQUENCE [LARGE SCALE GENOMIC DNA]</scope>
    <source>
        <tissue evidence="2">Muscle</tissue>
    </source>
</reference>
<feature type="region of interest" description="Disordered" evidence="1">
    <location>
        <begin position="1"/>
        <end position="24"/>
    </location>
</feature>
<evidence type="ECO:0000313" key="2">
    <source>
        <dbReference type="EMBL" id="MPC24885.1"/>
    </source>
</evidence>
<sequence length="74" mass="7551">MMEAVAAQLCHPPRDTRNGVSRQTYPPSEAILTCGYPSGSEHAPVSVVGGVAAAVQVAGQKVPPSHSASRVLLG</sequence>
<evidence type="ECO:0000313" key="3">
    <source>
        <dbReference type="Proteomes" id="UP000324222"/>
    </source>
</evidence>
<name>A0A5B7DUA0_PORTR</name>
<keyword evidence="3" id="KW-1185">Reference proteome</keyword>
<dbReference type="AlphaFoldDB" id="A0A5B7DUA0"/>
<dbReference type="EMBL" id="VSRR010001386">
    <property type="protein sequence ID" value="MPC24885.1"/>
    <property type="molecule type" value="Genomic_DNA"/>
</dbReference>
<dbReference type="Proteomes" id="UP000324222">
    <property type="component" value="Unassembled WGS sequence"/>
</dbReference>
<proteinExistence type="predicted"/>
<accession>A0A5B7DUA0</accession>
<evidence type="ECO:0000256" key="1">
    <source>
        <dbReference type="SAM" id="MobiDB-lite"/>
    </source>
</evidence>